<evidence type="ECO:0000313" key="3">
    <source>
        <dbReference type="Proteomes" id="UP001501295"/>
    </source>
</evidence>
<dbReference type="Pfam" id="PF21863">
    <property type="entry name" value="HTH_67"/>
    <property type="match status" value="1"/>
</dbReference>
<reference evidence="3" key="1">
    <citation type="journal article" date="2019" name="Int. J. Syst. Evol. Microbiol.">
        <title>The Global Catalogue of Microorganisms (GCM) 10K type strain sequencing project: providing services to taxonomists for standard genome sequencing and annotation.</title>
        <authorList>
            <consortium name="The Broad Institute Genomics Platform"/>
            <consortium name="The Broad Institute Genome Sequencing Center for Infectious Disease"/>
            <person name="Wu L."/>
            <person name="Ma J."/>
        </authorList>
    </citation>
    <scope>NUCLEOTIDE SEQUENCE [LARGE SCALE GENOMIC DNA]</scope>
    <source>
        <strain evidence="3">JCM 18956</strain>
    </source>
</reference>
<dbReference type="EMBL" id="BAABLM010000005">
    <property type="protein sequence ID" value="GAA4678289.1"/>
    <property type="molecule type" value="Genomic_DNA"/>
</dbReference>
<evidence type="ECO:0008006" key="4">
    <source>
        <dbReference type="Google" id="ProtNLM"/>
    </source>
</evidence>
<keyword evidence="3" id="KW-1185">Reference proteome</keyword>
<feature type="region of interest" description="Disordered" evidence="1">
    <location>
        <begin position="283"/>
        <end position="304"/>
    </location>
</feature>
<gene>
    <name evidence="2" type="ORF">GCM10025780_23940</name>
</gene>
<accession>A0ABP8W288</accession>
<evidence type="ECO:0000256" key="1">
    <source>
        <dbReference type="SAM" id="MobiDB-lite"/>
    </source>
</evidence>
<protein>
    <recommendedName>
        <fullName evidence="4">SalK</fullName>
    </recommendedName>
</protein>
<proteinExistence type="predicted"/>
<dbReference type="RefSeq" id="WP_345376127.1">
    <property type="nucleotide sequence ID" value="NZ_BAABLM010000005.1"/>
</dbReference>
<comment type="caution">
    <text evidence="2">The sequence shown here is derived from an EMBL/GenBank/DDBJ whole genome shotgun (WGS) entry which is preliminary data.</text>
</comment>
<organism evidence="2 3">
    <name type="scientific">Frondihabitans cladoniiphilus</name>
    <dbReference type="NCBI Taxonomy" id="715785"/>
    <lineage>
        <taxon>Bacteria</taxon>
        <taxon>Bacillati</taxon>
        <taxon>Actinomycetota</taxon>
        <taxon>Actinomycetes</taxon>
        <taxon>Micrococcales</taxon>
        <taxon>Microbacteriaceae</taxon>
        <taxon>Frondihabitans</taxon>
    </lineage>
</organism>
<sequence length="304" mass="31783">MPSRPHLVRSLWTLFEPVHALTYFSAEARAAFADVGLKRYWDGYFAGRSAPLGAVTAAPVVALFSGFSPFLAGRALPAVWSVASPERVLEARMHGAAATIARYVPDPSVVAPAADALAEVASRVDVAGRPLAAANAALPVPADPYERLWQAATTLREHRGDGHVTALVSKGIAGLTTIVLRSGVDLDAARMKGARGWSDEAWDAERQRLVERGLLASTGGITAEGTAALDRAEDLTNELASGPWSSSSHAELLEVARLLGPVGLACSAEFPFPNPIGLPAPWDPVGDPSGEAVPVHPAPLRSAS</sequence>
<dbReference type="NCBIfam" id="NF047719">
    <property type="entry name" value="SCO6745_fam_HTH"/>
    <property type="match status" value="1"/>
</dbReference>
<name>A0ABP8W288_9MICO</name>
<dbReference type="InterPro" id="IPR054058">
    <property type="entry name" value="HTH_67"/>
</dbReference>
<evidence type="ECO:0000313" key="2">
    <source>
        <dbReference type="EMBL" id="GAA4678289.1"/>
    </source>
</evidence>
<dbReference type="Proteomes" id="UP001501295">
    <property type="component" value="Unassembled WGS sequence"/>
</dbReference>